<dbReference type="Pfam" id="PF02635">
    <property type="entry name" value="DsrE"/>
    <property type="match status" value="1"/>
</dbReference>
<name>A0A2P8C730_9BACT</name>
<dbReference type="SUPFAM" id="SSF75169">
    <property type="entry name" value="DsrEFH-like"/>
    <property type="match status" value="1"/>
</dbReference>
<dbReference type="InterPro" id="IPR027396">
    <property type="entry name" value="DsrEFH-like"/>
</dbReference>
<dbReference type="PANTHER" id="PTHR34655">
    <property type="entry name" value="CONSERVED WITHIN P. AEROPHILUM"/>
    <property type="match status" value="1"/>
</dbReference>
<organism evidence="2 3">
    <name type="scientific">Prolixibacter denitrificans</name>
    <dbReference type="NCBI Taxonomy" id="1541063"/>
    <lineage>
        <taxon>Bacteria</taxon>
        <taxon>Pseudomonadati</taxon>
        <taxon>Bacteroidota</taxon>
        <taxon>Bacteroidia</taxon>
        <taxon>Marinilabiliales</taxon>
        <taxon>Prolixibacteraceae</taxon>
        <taxon>Prolixibacter</taxon>
    </lineage>
</organism>
<dbReference type="OrthoDB" id="1122956at2"/>
<dbReference type="EMBL" id="BLAU01000001">
    <property type="protein sequence ID" value="GET22436.1"/>
    <property type="molecule type" value="Genomic_DNA"/>
</dbReference>
<reference evidence="1 4" key="2">
    <citation type="submission" date="2019-10" db="EMBL/GenBank/DDBJ databases">
        <title>Prolixibacter strains distinguished by the presence of nitrate reductase genes were adept at nitrate-dependent anaerobic corrosion of metallic iron and carbon steel.</title>
        <authorList>
            <person name="Iino T."/>
            <person name="Shono N."/>
            <person name="Ito K."/>
            <person name="Nakamura R."/>
            <person name="Sueoka K."/>
            <person name="Harayama S."/>
            <person name="Ohkuma M."/>
        </authorList>
    </citation>
    <scope>NUCLEOTIDE SEQUENCE [LARGE SCALE GENOMIC DNA]</scope>
    <source>
        <strain evidence="1 4">MIC1-1</strain>
    </source>
</reference>
<dbReference type="Proteomes" id="UP000396862">
    <property type="component" value="Unassembled WGS sequence"/>
</dbReference>
<dbReference type="AlphaFoldDB" id="A0A2P8C730"/>
<keyword evidence="4" id="KW-1185">Reference proteome</keyword>
<gene>
    <name evidence="2" type="ORF">CLV93_11359</name>
    <name evidence="1" type="ORF">JCM18694_26820</name>
</gene>
<dbReference type="InterPro" id="IPR003787">
    <property type="entry name" value="Sulphur_relay_DsrE/F-like"/>
</dbReference>
<evidence type="ECO:0000313" key="2">
    <source>
        <dbReference type="EMBL" id="PSK80765.1"/>
    </source>
</evidence>
<accession>A0A2P8C730</accession>
<dbReference type="PANTHER" id="PTHR34655:SF2">
    <property type="entry name" value="PEROXIREDOXIN FAMILY PROTEIN"/>
    <property type="match status" value="1"/>
</dbReference>
<protein>
    <submittedName>
        <fullName evidence="1 2">Peroxiredoxin</fullName>
    </submittedName>
</protein>
<dbReference type="RefSeq" id="WP_106543626.1">
    <property type="nucleotide sequence ID" value="NZ_BLAU01000001.1"/>
</dbReference>
<proteinExistence type="predicted"/>
<evidence type="ECO:0000313" key="4">
    <source>
        <dbReference type="Proteomes" id="UP000396862"/>
    </source>
</evidence>
<evidence type="ECO:0000313" key="3">
    <source>
        <dbReference type="Proteomes" id="UP000240621"/>
    </source>
</evidence>
<sequence>MPKRMTMALFSGSIDKLTAAGVVLTGAAADDMDVDIYVLLQGARAFRKDVAADATKLEMAENPQLKQEFLDSLKKLNVNPWLEFFREAKELTNVKIHVCGLAGKIWGAEKMEDFNELVDDIVGISEYITAAQESDVHLFI</sequence>
<dbReference type="Proteomes" id="UP000240621">
    <property type="component" value="Unassembled WGS sequence"/>
</dbReference>
<evidence type="ECO:0000313" key="1">
    <source>
        <dbReference type="EMBL" id="GET22436.1"/>
    </source>
</evidence>
<dbReference type="EMBL" id="PYGC01000013">
    <property type="protein sequence ID" value="PSK80765.1"/>
    <property type="molecule type" value="Genomic_DNA"/>
</dbReference>
<comment type="caution">
    <text evidence="2">The sequence shown here is derived from an EMBL/GenBank/DDBJ whole genome shotgun (WGS) entry which is preliminary data.</text>
</comment>
<reference evidence="2 3" key="1">
    <citation type="submission" date="2018-03" db="EMBL/GenBank/DDBJ databases">
        <title>Genomic Encyclopedia of Archaeal and Bacterial Type Strains, Phase II (KMG-II): from individual species to whole genera.</title>
        <authorList>
            <person name="Goeker M."/>
        </authorList>
    </citation>
    <scope>NUCLEOTIDE SEQUENCE [LARGE SCALE GENOMIC DNA]</scope>
    <source>
        <strain evidence="2 3">DSM 27267</strain>
    </source>
</reference>
<dbReference type="Gene3D" id="3.40.1260.10">
    <property type="entry name" value="DsrEFH-like"/>
    <property type="match status" value="1"/>
</dbReference>